<feature type="region of interest" description="Disordered" evidence="5">
    <location>
        <begin position="73"/>
        <end position="140"/>
    </location>
</feature>
<comment type="caution">
    <text evidence="7">The sequence shown here is derived from an EMBL/GenBank/DDBJ whole genome shotgun (WGS) entry which is preliminary data.</text>
</comment>
<gene>
    <name evidence="7" type="ORF">T310_6745</name>
</gene>
<dbReference type="CDD" id="cd00067">
    <property type="entry name" value="GAL4"/>
    <property type="match status" value="1"/>
</dbReference>
<evidence type="ECO:0000313" key="7">
    <source>
        <dbReference type="EMBL" id="KKA19288.1"/>
    </source>
</evidence>
<organism evidence="7 8">
    <name type="scientific">Rasamsonia emersonii (strain ATCC 16479 / CBS 393.64 / IMI 116815)</name>
    <dbReference type="NCBI Taxonomy" id="1408163"/>
    <lineage>
        <taxon>Eukaryota</taxon>
        <taxon>Fungi</taxon>
        <taxon>Dikarya</taxon>
        <taxon>Ascomycota</taxon>
        <taxon>Pezizomycotina</taxon>
        <taxon>Eurotiomycetes</taxon>
        <taxon>Eurotiomycetidae</taxon>
        <taxon>Eurotiales</taxon>
        <taxon>Trichocomaceae</taxon>
        <taxon>Rasamsonia</taxon>
    </lineage>
</organism>
<keyword evidence="3" id="KW-0804">Transcription</keyword>
<evidence type="ECO:0000259" key="6">
    <source>
        <dbReference type="PROSITE" id="PS50048"/>
    </source>
</evidence>
<keyword evidence="2" id="KW-0238">DNA-binding</keyword>
<dbReference type="SUPFAM" id="SSF57701">
    <property type="entry name" value="Zn2/Cys6 DNA-binding domain"/>
    <property type="match status" value="1"/>
</dbReference>
<evidence type="ECO:0000256" key="1">
    <source>
        <dbReference type="ARBA" id="ARBA00023015"/>
    </source>
</evidence>
<feature type="compositionally biased region" description="Polar residues" evidence="5">
    <location>
        <begin position="112"/>
        <end position="129"/>
    </location>
</feature>
<feature type="region of interest" description="Disordered" evidence="5">
    <location>
        <begin position="330"/>
        <end position="351"/>
    </location>
</feature>
<proteinExistence type="predicted"/>
<evidence type="ECO:0000256" key="3">
    <source>
        <dbReference type="ARBA" id="ARBA00023163"/>
    </source>
</evidence>
<dbReference type="GO" id="GO:0000981">
    <property type="term" value="F:DNA-binding transcription factor activity, RNA polymerase II-specific"/>
    <property type="evidence" value="ECO:0007669"/>
    <property type="project" value="InterPro"/>
</dbReference>
<evidence type="ECO:0000256" key="4">
    <source>
        <dbReference type="ARBA" id="ARBA00023242"/>
    </source>
</evidence>
<dbReference type="GO" id="GO:0003677">
    <property type="term" value="F:DNA binding"/>
    <property type="evidence" value="ECO:0007669"/>
    <property type="project" value="UniProtKB-KW"/>
</dbReference>
<keyword evidence="1" id="KW-0805">Transcription regulation</keyword>
<keyword evidence="4" id="KW-0539">Nucleus</keyword>
<evidence type="ECO:0000313" key="8">
    <source>
        <dbReference type="Proteomes" id="UP000053958"/>
    </source>
</evidence>
<dbReference type="EMBL" id="LASV01000362">
    <property type="protein sequence ID" value="KKA19288.1"/>
    <property type="molecule type" value="Genomic_DNA"/>
</dbReference>
<feature type="compositionally biased region" description="Basic and acidic residues" evidence="5">
    <location>
        <begin position="131"/>
        <end position="140"/>
    </location>
</feature>
<dbReference type="PROSITE" id="PS50048">
    <property type="entry name" value="ZN2_CY6_FUNGAL_2"/>
    <property type="match status" value="1"/>
</dbReference>
<feature type="compositionally biased region" description="Polar residues" evidence="5">
    <location>
        <begin position="87"/>
        <end position="96"/>
    </location>
</feature>
<dbReference type="OrthoDB" id="4356994at2759"/>
<dbReference type="STRING" id="1408163.A0A0F4YNT0"/>
<feature type="domain" description="Zn(2)-C6 fungal-type" evidence="6">
    <location>
        <begin position="41"/>
        <end position="71"/>
    </location>
</feature>
<dbReference type="RefSeq" id="XP_013325900.1">
    <property type="nucleotide sequence ID" value="XM_013470446.1"/>
</dbReference>
<dbReference type="Pfam" id="PF00172">
    <property type="entry name" value="Zn_clus"/>
    <property type="match status" value="1"/>
</dbReference>
<dbReference type="GO" id="GO:0008270">
    <property type="term" value="F:zinc ion binding"/>
    <property type="evidence" value="ECO:0007669"/>
    <property type="project" value="InterPro"/>
</dbReference>
<evidence type="ECO:0000256" key="5">
    <source>
        <dbReference type="SAM" id="MobiDB-lite"/>
    </source>
</evidence>
<dbReference type="InterPro" id="IPR001138">
    <property type="entry name" value="Zn2Cys6_DnaBD"/>
</dbReference>
<dbReference type="Proteomes" id="UP000053958">
    <property type="component" value="Unassembled WGS sequence"/>
</dbReference>
<evidence type="ECO:0000256" key="2">
    <source>
        <dbReference type="ARBA" id="ARBA00023125"/>
    </source>
</evidence>
<sequence length="440" mass="48741">MFITLKCPPGDGAMEQVVARGASPGQQDQSRNRARPSRRPACISCQTKKLRCTGPKGDCDRCRARVIPCVFPTSSAKNNRSASSSSVQGPSRQESGAQPLENALEPGDRQQEPTVSASDSNNTNGSLEGNPSDKDTNDTEVNFHNDMTQLLMDMEDLDRSHQMENPDPGNQYPGDLGDMSHLQYNLLPPNLAHNLPAWLTNETWAQQAIQDLLPMTDAQNRIPTPSNPANLDLSRDDSTSWNSSLGCPCIHSTVRVVQQLDDDDFRITALSLDQVVQLQKWIISQCGKPLDCPNCRFLPTVHTVLVIICDRLSEMFECISKRIKRANQRLSGQASSEESTESAEPCAADSSRNANCNPDLFSSEFQNTYSDEEQVHMIRVLLKLQLRNFRALLVRLDGVIQIAGSEARRSKVKSVMLRLGRAATEIDNALRVVLQFFVMS</sequence>
<reference evidence="7 8" key="1">
    <citation type="submission" date="2015-04" db="EMBL/GenBank/DDBJ databases">
        <authorList>
            <person name="Heijne W.H."/>
            <person name="Fedorova N.D."/>
            <person name="Nierman W.C."/>
            <person name="Vollebregt A.W."/>
            <person name="Zhao Z."/>
            <person name="Wu L."/>
            <person name="Kumar M."/>
            <person name="Stam H."/>
            <person name="van den Berg M.A."/>
            <person name="Pel H.J."/>
        </authorList>
    </citation>
    <scope>NUCLEOTIDE SEQUENCE [LARGE SCALE GENOMIC DNA]</scope>
    <source>
        <strain evidence="7 8">CBS 393.64</strain>
    </source>
</reference>
<protein>
    <recommendedName>
        <fullName evidence="6">Zn(2)-C6 fungal-type domain-containing protein</fullName>
    </recommendedName>
</protein>
<dbReference type="GeneID" id="25319030"/>
<feature type="compositionally biased region" description="Low complexity" evidence="5">
    <location>
        <begin position="334"/>
        <end position="348"/>
    </location>
</feature>
<name>A0A0F4YNT0_RASE3</name>
<feature type="compositionally biased region" description="Low complexity" evidence="5">
    <location>
        <begin position="74"/>
        <end position="86"/>
    </location>
</feature>
<dbReference type="AlphaFoldDB" id="A0A0F4YNT0"/>
<dbReference type="InterPro" id="IPR036864">
    <property type="entry name" value="Zn2-C6_fun-type_DNA-bd_sf"/>
</dbReference>
<keyword evidence="8" id="KW-1185">Reference proteome</keyword>
<dbReference type="Gene3D" id="4.10.240.10">
    <property type="entry name" value="Zn(2)-C6 fungal-type DNA-binding domain"/>
    <property type="match status" value="1"/>
</dbReference>
<accession>A0A0F4YNT0</accession>
<feature type="region of interest" description="Disordered" evidence="5">
    <location>
        <begin position="20"/>
        <end position="40"/>
    </location>
</feature>